<dbReference type="Proteomes" id="UP000631034">
    <property type="component" value="Unassembled WGS sequence"/>
</dbReference>
<protein>
    <submittedName>
        <fullName evidence="1">Uncharacterized protein</fullName>
    </submittedName>
</protein>
<accession>A0A8J7CS45</accession>
<sequence>MSMETVKTVLLKGGKIVAGLAVVVLLGLLAVQWLLGSSDPVVPDPRDARAMEAVYSVVEMSVPRPPLLTEYEDGALRVALPSSTVDKGPVYYETIASLCKGFAAEHVRLSSIAIMNRNGNNGLVVEDAVRLCDSILGEQSLEEQAFYIEASSAARRGSAEAPDPMWRSREGRAMFGAPVRPRKVSAGLLDTIRTEVVPSVVRDELALYQPEKISLGMEQLVIVMPRNVITADVLLPVMASLCHAVPGLSSPWEEARIASAVVLNRNYSQGVSFVGDARQCREMASAMLLADEATGDALYSSMVYCPDDIMDCLTLR</sequence>
<evidence type="ECO:0000313" key="1">
    <source>
        <dbReference type="EMBL" id="MBE1237980.1"/>
    </source>
</evidence>
<gene>
    <name evidence="1" type="ORF">IHV25_10040</name>
</gene>
<comment type="caution">
    <text evidence="1">The sequence shown here is derived from an EMBL/GenBank/DDBJ whole genome shotgun (WGS) entry which is preliminary data.</text>
</comment>
<evidence type="ECO:0000313" key="2">
    <source>
        <dbReference type="Proteomes" id="UP000631034"/>
    </source>
</evidence>
<reference evidence="1" key="1">
    <citation type="submission" date="2020-10" db="EMBL/GenBank/DDBJ databases">
        <title>Genome sequence of the unusual species of purple photosynthetic bacteria, Phaeovibrio sulfidiphilus DSM 23193, type strain.</title>
        <authorList>
            <person name="Kyndt J.A."/>
            <person name="Meyer T.E."/>
        </authorList>
    </citation>
    <scope>NUCLEOTIDE SEQUENCE</scope>
    <source>
        <strain evidence="1">DSM 23193</strain>
    </source>
</reference>
<proteinExistence type="predicted"/>
<keyword evidence="2" id="KW-1185">Reference proteome</keyword>
<dbReference type="AlphaFoldDB" id="A0A8J7CS45"/>
<dbReference type="RefSeq" id="WP_192534992.1">
    <property type="nucleotide sequence ID" value="NZ_JACZHT010000010.1"/>
</dbReference>
<dbReference type="EMBL" id="JACZHT010000010">
    <property type="protein sequence ID" value="MBE1237980.1"/>
    <property type="molecule type" value="Genomic_DNA"/>
</dbReference>
<organism evidence="1 2">
    <name type="scientific">Phaeovibrio sulfidiphilus</name>
    <dbReference type="NCBI Taxonomy" id="1220600"/>
    <lineage>
        <taxon>Bacteria</taxon>
        <taxon>Pseudomonadati</taxon>
        <taxon>Pseudomonadota</taxon>
        <taxon>Alphaproteobacteria</taxon>
        <taxon>Rhodospirillales</taxon>
        <taxon>Rhodospirillaceae</taxon>
        <taxon>Phaeovibrio</taxon>
    </lineage>
</organism>
<name>A0A8J7CS45_9PROT</name>